<reference evidence="1" key="1">
    <citation type="journal article" date="2020" name="Fungal Divers.">
        <title>Resolving the Mortierellaceae phylogeny through synthesis of multi-gene phylogenetics and phylogenomics.</title>
        <authorList>
            <person name="Vandepol N."/>
            <person name="Liber J."/>
            <person name="Desiro A."/>
            <person name="Na H."/>
            <person name="Kennedy M."/>
            <person name="Barry K."/>
            <person name="Grigoriev I.V."/>
            <person name="Miller A.N."/>
            <person name="O'Donnell K."/>
            <person name="Stajich J.E."/>
            <person name="Bonito G."/>
        </authorList>
    </citation>
    <scope>NUCLEOTIDE SEQUENCE</scope>
    <source>
        <strain evidence="1">NRRL 28262</strain>
    </source>
</reference>
<dbReference type="InterPro" id="IPR032675">
    <property type="entry name" value="LRR_dom_sf"/>
</dbReference>
<organism evidence="1 2">
    <name type="scientific">Linnemannia exigua</name>
    <dbReference type="NCBI Taxonomy" id="604196"/>
    <lineage>
        <taxon>Eukaryota</taxon>
        <taxon>Fungi</taxon>
        <taxon>Fungi incertae sedis</taxon>
        <taxon>Mucoromycota</taxon>
        <taxon>Mortierellomycotina</taxon>
        <taxon>Mortierellomycetes</taxon>
        <taxon>Mortierellales</taxon>
        <taxon>Mortierellaceae</taxon>
        <taxon>Linnemannia</taxon>
    </lineage>
</organism>
<accession>A0AAD4D947</accession>
<keyword evidence="2" id="KW-1185">Reference proteome</keyword>
<comment type="caution">
    <text evidence="1">The sequence shown here is derived from an EMBL/GenBank/DDBJ whole genome shotgun (WGS) entry which is preliminary data.</text>
</comment>
<evidence type="ECO:0000313" key="2">
    <source>
        <dbReference type="Proteomes" id="UP001194580"/>
    </source>
</evidence>
<dbReference type="Proteomes" id="UP001194580">
    <property type="component" value="Unassembled WGS sequence"/>
</dbReference>
<gene>
    <name evidence="1" type="ORF">BGZ95_001342</name>
</gene>
<sequence length="240" mass="27556">YNTALDDLSLGPICSHVKLLEWHNNPSLISKKVLTSPRLQISTEKLGSLLKRMPCLNILLLQMESDGPEPSLFASMCTLKNLKILKINMPKKYDAVPIETMFSLLSRLDELRLEESWYQHETDVLSMLEEAPWKMKRLTIDLRDMSLVRHCPHLEHLRIFPRTEPMAGRMRAVWNTLTVLLTRPTSLKGLMFYSSSQHKCLSFQVQNLSGGKSGRPHKMLNVNSANKKKWFSTEDIVALL</sequence>
<dbReference type="AlphaFoldDB" id="A0AAD4D947"/>
<name>A0AAD4D947_9FUNG</name>
<proteinExistence type="predicted"/>
<dbReference type="EMBL" id="JAAAIL010001272">
    <property type="protein sequence ID" value="KAG0270941.1"/>
    <property type="molecule type" value="Genomic_DNA"/>
</dbReference>
<protein>
    <submittedName>
        <fullName evidence="1">Uncharacterized protein</fullName>
    </submittedName>
</protein>
<feature type="non-terminal residue" evidence="1">
    <location>
        <position position="1"/>
    </location>
</feature>
<evidence type="ECO:0000313" key="1">
    <source>
        <dbReference type="EMBL" id="KAG0270941.1"/>
    </source>
</evidence>
<dbReference type="Gene3D" id="3.80.10.10">
    <property type="entry name" value="Ribonuclease Inhibitor"/>
    <property type="match status" value="1"/>
</dbReference>